<dbReference type="GO" id="GO:0000750">
    <property type="term" value="P:pheromone-dependent signal transduction involved in conjugation with cellular fusion"/>
    <property type="evidence" value="ECO:0007669"/>
    <property type="project" value="TreeGrafter"/>
</dbReference>
<accession>A0A2K0TA79</accession>
<dbReference type="CDD" id="cd14966">
    <property type="entry name" value="7tmD_STE3"/>
    <property type="match status" value="1"/>
</dbReference>
<gene>
    <name evidence="12" type="ORF">TGAMA5MH_05168</name>
</gene>
<keyword evidence="7 11" id="KW-0472">Membrane</keyword>
<comment type="similarity">
    <text evidence="2">Belongs to the G-protein coupled receptor 4 family.</text>
</comment>
<feature type="region of interest" description="Disordered" evidence="10">
    <location>
        <begin position="483"/>
        <end position="519"/>
    </location>
</feature>
<keyword evidence="6" id="KW-0297">G-protein coupled receptor</keyword>
<proteinExistence type="inferred from homology"/>
<evidence type="ECO:0000256" key="5">
    <source>
        <dbReference type="ARBA" id="ARBA00022989"/>
    </source>
</evidence>
<evidence type="ECO:0000256" key="6">
    <source>
        <dbReference type="ARBA" id="ARBA00023040"/>
    </source>
</evidence>
<evidence type="ECO:0000256" key="2">
    <source>
        <dbReference type="ARBA" id="ARBA00011085"/>
    </source>
</evidence>
<evidence type="ECO:0000313" key="12">
    <source>
        <dbReference type="EMBL" id="PNP42427.1"/>
    </source>
</evidence>
<feature type="transmembrane region" description="Helical" evidence="11">
    <location>
        <begin position="105"/>
        <end position="125"/>
    </location>
</feature>
<dbReference type="InterPro" id="IPR001499">
    <property type="entry name" value="GPCR_STE3"/>
</dbReference>
<dbReference type="Pfam" id="PF02076">
    <property type="entry name" value="STE3"/>
    <property type="match status" value="1"/>
</dbReference>
<dbReference type="GO" id="GO:0005886">
    <property type="term" value="C:plasma membrane"/>
    <property type="evidence" value="ECO:0007669"/>
    <property type="project" value="TreeGrafter"/>
</dbReference>
<protein>
    <recommendedName>
        <fullName evidence="14">Pheromone a factor receptor</fullName>
    </recommendedName>
</protein>
<reference evidence="12 13" key="1">
    <citation type="submission" date="2017-02" db="EMBL/GenBank/DDBJ databases">
        <title>Genomes of Trichoderma spp. with biocontrol activity.</title>
        <authorList>
            <person name="Gardiner D."/>
            <person name="Kazan K."/>
            <person name="Vos C."/>
            <person name="Harvey P."/>
        </authorList>
    </citation>
    <scope>NUCLEOTIDE SEQUENCE [LARGE SCALE GENOMIC DNA]</scope>
    <source>
        <strain evidence="12 13">A5MH</strain>
    </source>
</reference>
<name>A0A2K0TA79_9HYPO</name>
<keyword evidence="8" id="KW-0675">Receptor</keyword>
<feature type="transmembrane region" description="Helical" evidence="11">
    <location>
        <begin position="305"/>
        <end position="325"/>
    </location>
</feature>
<feature type="transmembrane region" description="Helical" evidence="11">
    <location>
        <begin position="187"/>
        <end position="213"/>
    </location>
</feature>
<keyword evidence="5 11" id="KW-1133">Transmembrane helix</keyword>
<evidence type="ECO:0000256" key="9">
    <source>
        <dbReference type="ARBA" id="ARBA00023224"/>
    </source>
</evidence>
<keyword evidence="9" id="KW-0807">Transducer</keyword>
<dbReference type="PANTHER" id="PTHR28097">
    <property type="entry name" value="PHEROMONE A FACTOR RECEPTOR"/>
    <property type="match status" value="1"/>
</dbReference>
<dbReference type="GO" id="GO:0004932">
    <property type="term" value="F:mating-type factor pheromone receptor activity"/>
    <property type="evidence" value="ECO:0007669"/>
    <property type="project" value="InterPro"/>
</dbReference>
<organism evidence="12 13">
    <name type="scientific">Trichoderma gamsii</name>
    <dbReference type="NCBI Taxonomy" id="398673"/>
    <lineage>
        <taxon>Eukaryota</taxon>
        <taxon>Fungi</taxon>
        <taxon>Dikarya</taxon>
        <taxon>Ascomycota</taxon>
        <taxon>Pezizomycotina</taxon>
        <taxon>Sordariomycetes</taxon>
        <taxon>Hypocreomycetidae</taxon>
        <taxon>Hypocreales</taxon>
        <taxon>Hypocreaceae</taxon>
        <taxon>Trichoderma</taxon>
    </lineage>
</organism>
<feature type="transmembrane region" description="Helical" evidence="11">
    <location>
        <begin position="146"/>
        <end position="167"/>
    </location>
</feature>
<evidence type="ECO:0000256" key="8">
    <source>
        <dbReference type="ARBA" id="ARBA00023170"/>
    </source>
</evidence>
<feature type="transmembrane region" description="Helical" evidence="11">
    <location>
        <begin position="243"/>
        <end position="266"/>
    </location>
</feature>
<keyword evidence="3" id="KW-0589">Pheromone response</keyword>
<comment type="subcellular location">
    <subcellularLocation>
        <location evidence="1">Membrane</location>
        <topology evidence="1">Multi-pass membrane protein</topology>
    </subcellularLocation>
</comment>
<evidence type="ECO:0000256" key="3">
    <source>
        <dbReference type="ARBA" id="ARBA00022507"/>
    </source>
</evidence>
<feature type="transmembrane region" description="Helical" evidence="11">
    <location>
        <begin position="63"/>
        <end position="85"/>
    </location>
</feature>
<evidence type="ECO:0000256" key="10">
    <source>
        <dbReference type="SAM" id="MobiDB-lite"/>
    </source>
</evidence>
<feature type="transmembrane region" description="Helical" evidence="11">
    <location>
        <begin position="38"/>
        <end position="56"/>
    </location>
</feature>
<keyword evidence="4 11" id="KW-0812">Transmembrane</keyword>
<dbReference type="Proteomes" id="UP000236546">
    <property type="component" value="Unassembled WGS sequence"/>
</dbReference>
<sequence length="519" mass="57688">MDSLVNLVPRGTPQIVLLGPAPDVSTTPALTANLICRVLFALIGNLICVVPLRLLYRNGELAAALFILVVQLQNFESAVNALIWHNDDVDSWWPGYGFCDVDSHVRNFTIGLFNSCLLAIMRNLALQIGNMRASPLTKKEKTRRNIVQALIIFPLPLLQAVWTYPLAQQRYYIGTLTGCSWANSRSWPYAVFDIFLPTMMPFLTAGYAIIVYLRYRQVSKATASALSNNPLAHARSQRARRRLYLMVVAILVPYVPIAVAIAIVNFRVAGALKPFNFDAIHNHAPGEIPWNAIVYITSNEIHWSYMNMCYLSIATTIPIFIFFGMTKDAMNSYRVVLLFFGLGKVFPQLHEEYDPDAQILASMSNGSHSTSTSSSKKNAAHSDLSVMMSIPSNQDTSTVQQPAPAATSASLPIHNQDIQIQPIRRNPFLFRTRLDFSLPFKLSLFRRSEDNNSSAPLELLSHQPTNRSVWSDEEYLPIPCAATANTQGDKGKDHPVIAPAPPVLLPSSTSNPVNGYREL</sequence>
<dbReference type="PANTHER" id="PTHR28097:SF1">
    <property type="entry name" value="PHEROMONE A FACTOR RECEPTOR"/>
    <property type="match status" value="1"/>
</dbReference>
<evidence type="ECO:0000256" key="7">
    <source>
        <dbReference type="ARBA" id="ARBA00023136"/>
    </source>
</evidence>
<evidence type="ECO:0000256" key="1">
    <source>
        <dbReference type="ARBA" id="ARBA00004141"/>
    </source>
</evidence>
<dbReference type="EMBL" id="MTYH01000050">
    <property type="protein sequence ID" value="PNP42427.1"/>
    <property type="molecule type" value="Genomic_DNA"/>
</dbReference>
<evidence type="ECO:0000256" key="4">
    <source>
        <dbReference type="ARBA" id="ARBA00022692"/>
    </source>
</evidence>
<comment type="caution">
    <text evidence="12">The sequence shown here is derived from an EMBL/GenBank/DDBJ whole genome shotgun (WGS) entry which is preliminary data.</text>
</comment>
<evidence type="ECO:0000313" key="13">
    <source>
        <dbReference type="Proteomes" id="UP000236546"/>
    </source>
</evidence>
<evidence type="ECO:0000256" key="11">
    <source>
        <dbReference type="SAM" id="Phobius"/>
    </source>
</evidence>
<dbReference type="OrthoDB" id="2874149at2759"/>
<dbReference type="AlphaFoldDB" id="A0A2K0TA79"/>
<evidence type="ECO:0008006" key="14">
    <source>
        <dbReference type="Google" id="ProtNLM"/>
    </source>
</evidence>